<dbReference type="RefSeq" id="WP_093834184.1">
    <property type="nucleotide sequence ID" value="NZ_FOLQ01000030.1"/>
</dbReference>
<dbReference type="AlphaFoldDB" id="A0A1I2G7R2"/>
<protein>
    <submittedName>
        <fullName evidence="1">Uncharacterized protein</fullName>
    </submittedName>
</protein>
<name>A0A1I2G7R2_9BACT</name>
<dbReference type="EMBL" id="FOLQ01000030">
    <property type="protein sequence ID" value="SFF13199.1"/>
    <property type="molecule type" value="Genomic_DNA"/>
</dbReference>
<dbReference type="OrthoDB" id="9833820at2"/>
<gene>
    <name evidence="1" type="ORF">SAMN05216167_13024</name>
</gene>
<evidence type="ECO:0000313" key="2">
    <source>
        <dbReference type="Proteomes" id="UP000198598"/>
    </source>
</evidence>
<proteinExistence type="predicted"/>
<dbReference type="Proteomes" id="UP000198598">
    <property type="component" value="Unassembled WGS sequence"/>
</dbReference>
<keyword evidence="2" id="KW-1185">Reference proteome</keyword>
<reference evidence="1 2" key="1">
    <citation type="submission" date="2016-10" db="EMBL/GenBank/DDBJ databases">
        <authorList>
            <person name="de Groot N.N."/>
        </authorList>
    </citation>
    <scope>NUCLEOTIDE SEQUENCE [LARGE SCALE GENOMIC DNA]</scope>
    <source>
        <strain evidence="1 2">DSM 26130</strain>
    </source>
</reference>
<organism evidence="1 2">
    <name type="scientific">Spirosoma endophyticum</name>
    <dbReference type="NCBI Taxonomy" id="662367"/>
    <lineage>
        <taxon>Bacteria</taxon>
        <taxon>Pseudomonadati</taxon>
        <taxon>Bacteroidota</taxon>
        <taxon>Cytophagia</taxon>
        <taxon>Cytophagales</taxon>
        <taxon>Cytophagaceae</taxon>
        <taxon>Spirosoma</taxon>
    </lineage>
</organism>
<accession>A0A1I2G7R2</accession>
<evidence type="ECO:0000313" key="1">
    <source>
        <dbReference type="EMBL" id="SFF13199.1"/>
    </source>
</evidence>
<sequence>MQTPYEYLQAQLVSQQPLMETEEGGYLVSEVTVVDETTNAFTFSLAGYGMMAGRTLAGSVEDSQDGNYPGTYNFVAGDADANKPVHQNYSHDNVLLFFTQGITV</sequence>